<dbReference type="RefSeq" id="WP_079544735.1">
    <property type="nucleotide sequence ID" value="NZ_LT670844.1"/>
</dbReference>
<dbReference type="SUPFAM" id="SSF52402">
    <property type="entry name" value="Adenine nucleotide alpha hydrolases-like"/>
    <property type="match status" value="1"/>
</dbReference>
<gene>
    <name evidence="1" type="ORF">SAMN05444159_1325</name>
</gene>
<proteinExistence type="predicted"/>
<dbReference type="Proteomes" id="UP000189935">
    <property type="component" value="Chromosome I"/>
</dbReference>
<reference evidence="1 2" key="1">
    <citation type="submission" date="2016-11" db="EMBL/GenBank/DDBJ databases">
        <authorList>
            <person name="Jaros S."/>
            <person name="Januszkiewicz K."/>
            <person name="Wedrychowicz H."/>
        </authorList>
    </citation>
    <scope>NUCLEOTIDE SEQUENCE [LARGE SCALE GENOMIC DNA]</scope>
    <source>
        <strain evidence="1 2">GAS499</strain>
    </source>
</reference>
<dbReference type="InterPro" id="IPR014729">
    <property type="entry name" value="Rossmann-like_a/b/a_fold"/>
</dbReference>
<organism evidence="1 2">
    <name type="scientific">Bradyrhizobium lablabi</name>
    <dbReference type="NCBI Taxonomy" id="722472"/>
    <lineage>
        <taxon>Bacteria</taxon>
        <taxon>Pseudomonadati</taxon>
        <taxon>Pseudomonadota</taxon>
        <taxon>Alphaproteobacteria</taxon>
        <taxon>Hyphomicrobiales</taxon>
        <taxon>Nitrobacteraceae</taxon>
        <taxon>Bradyrhizobium</taxon>
    </lineage>
</organism>
<evidence type="ECO:0008006" key="3">
    <source>
        <dbReference type="Google" id="ProtNLM"/>
    </source>
</evidence>
<dbReference type="AlphaFoldDB" id="A0A1M6LMI9"/>
<evidence type="ECO:0000313" key="1">
    <source>
        <dbReference type="EMBL" id="SHJ72428.1"/>
    </source>
</evidence>
<name>A0A1M6LMI9_9BRAD</name>
<sequence>MSLPRIVCRFSCGAASAVATKLALAKYGHERVEITYSDTGSEHPDNKRFLADCERWFGKSVTVIKSEKYADTWAVWEKERFIMSRQGAPCTAALKREPVYLFERPTDIQVLGYTAEEEDRAKRLREQNFERVIETPLIEAGLTKADCLGLLERAGIELPAMYLLGFQNNNCIGCPKGGRGYWNMIRKHFPDQFERMAALQRKLGEGSAFWVEEDGTKLTLDRLEPDRGEQHNEPSIECSIMCHIAEVEIAEAAE</sequence>
<evidence type="ECO:0000313" key="2">
    <source>
        <dbReference type="Proteomes" id="UP000189935"/>
    </source>
</evidence>
<protein>
    <recommendedName>
        <fullName evidence="3">3'-phosphoadenosine 5'-phosphosulfate sulfotransferase (PAPS reductase)/FAD synthetase</fullName>
    </recommendedName>
</protein>
<dbReference type="Gene3D" id="3.40.50.620">
    <property type="entry name" value="HUPs"/>
    <property type="match status" value="1"/>
</dbReference>
<accession>A0A1M6LMI9</accession>
<dbReference type="EMBL" id="LT670844">
    <property type="protein sequence ID" value="SHJ72428.1"/>
    <property type="molecule type" value="Genomic_DNA"/>
</dbReference>